<dbReference type="Proteomes" id="UP000249542">
    <property type="component" value="Unassembled WGS sequence"/>
</dbReference>
<comment type="caution">
    <text evidence="2">The sequence shown here is derived from an EMBL/GenBank/DDBJ whole genome shotgun (WGS) entry which is preliminary data.</text>
</comment>
<keyword evidence="3" id="KW-1185">Reference proteome</keyword>
<dbReference type="EMBL" id="QKYV01000007">
    <property type="protein sequence ID" value="PZW38747.1"/>
    <property type="molecule type" value="Genomic_DNA"/>
</dbReference>
<evidence type="ECO:0008006" key="4">
    <source>
        <dbReference type="Google" id="ProtNLM"/>
    </source>
</evidence>
<sequence>MNYKLFFNPFERYQERFLLRLGLVALCVGSGLAYLFNARFDGVLDLHFVPNIELWHPFLDNLINIACLMICLGALSLLTNKRTRIVDVLAVSLIARIPYYPFSLFNVNDFMVNISEEILKDPTAIMSGGIAIPQLLILLVFSGLSLLAIVWQLVLLYKGIKVASNGKGVMFTLLFVLAIIASEILSKLLINY</sequence>
<evidence type="ECO:0000313" key="3">
    <source>
        <dbReference type="Proteomes" id="UP000249542"/>
    </source>
</evidence>
<keyword evidence="1" id="KW-0472">Membrane</keyword>
<reference evidence="2 3" key="1">
    <citation type="submission" date="2018-06" db="EMBL/GenBank/DDBJ databases">
        <title>Genomic Encyclopedia of Archaeal and Bacterial Type Strains, Phase II (KMG-II): from individual species to whole genera.</title>
        <authorList>
            <person name="Goeker M."/>
        </authorList>
    </citation>
    <scope>NUCLEOTIDE SEQUENCE [LARGE SCALE GENOMIC DNA]</scope>
    <source>
        <strain evidence="2 3">DSM 15361</strain>
    </source>
</reference>
<evidence type="ECO:0000256" key="1">
    <source>
        <dbReference type="SAM" id="Phobius"/>
    </source>
</evidence>
<dbReference type="AlphaFoldDB" id="A0A2W7IHG4"/>
<evidence type="ECO:0000313" key="2">
    <source>
        <dbReference type="EMBL" id="PZW38747.1"/>
    </source>
</evidence>
<organism evidence="2 3">
    <name type="scientific">Mesonia algae</name>
    <dbReference type="NCBI Taxonomy" id="213248"/>
    <lineage>
        <taxon>Bacteria</taxon>
        <taxon>Pseudomonadati</taxon>
        <taxon>Bacteroidota</taxon>
        <taxon>Flavobacteriia</taxon>
        <taxon>Flavobacteriales</taxon>
        <taxon>Flavobacteriaceae</taxon>
        <taxon>Mesonia</taxon>
    </lineage>
</organism>
<gene>
    <name evidence="2" type="ORF">LX95_02410</name>
</gene>
<name>A0A2W7IHG4_9FLAO</name>
<feature type="transmembrane region" description="Helical" evidence="1">
    <location>
        <begin position="58"/>
        <end position="78"/>
    </location>
</feature>
<proteinExistence type="predicted"/>
<accession>A0A2W7IHG4</accession>
<dbReference type="RefSeq" id="WP_111541692.1">
    <property type="nucleotide sequence ID" value="NZ_QKYV01000007.1"/>
</dbReference>
<feature type="transmembrane region" description="Helical" evidence="1">
    <location>
        <begin position="21"/>
        <end position="38"/>
    </location>
</feature>
<keyword evidence="1" id="KW-0812">Transmembrane</keyword>
<keyword evidence="1" id="KW-1133">Transmembrane helix</keyword>
<protein>
    <recommendedName>
        <fullName evidence="4">Yip1 domain-containing protein</fullName>
    </recommendedName>
</protein>
<feature type="transmembrane region" description="Helical" evidence="1">
    <location>
        <begin position="135"/>
        <end position="157"/>
    </location>
</feature>
<feature type="transmembrane region" description="Helical" evidence="1">
    <location>
        <begin position="169"/>
        <end position="190"/>
    </location>
</feature>